<comment type="caution">
    <text evidence="8">The sequence shown here is derived from an EMBL/GenBank/DDBJ whole genome shotgun (WGS) entry which is preliminary data.</text>
</comment>
<keyword evidence="9" id="KW-1185">Reference proteome</keyword>
<dbReference type="PANTHER" id="PTHR34997:SF2">
    <property type="entry name" value="LYSM DOMAIN-CONTAINING PROTEIN-RELATED"/>
    <property type="match status" value="1"/>
</dbReference>
<keyword evidence="2 6" id="KW-0732">Signal</keyword>
<organism evidence="8 9">
    <name type="scientific">Microdochium trichocladiopsis</name>
    <dbReference type="NCBI Taxonomy" id="1682393"/>
    <lineage>
        <taxon>Eukaryota</taxon>
        <taxon>Fungi</taxon>
        <taxon>Dikarya</taxon>
        <taxon>Ascomycota</taxon>
        <taxon>Pezizomycotina</taxon>
        <taxon>Sordariomycetes</taxon>
        <taxon>Xylariomycetidae</taxon>
        <taxon>Xylariales</taxon>
        <taxon>Microdochiaceae</taxon>
        <taxon>Microdochium</taxon>
    </lineage>
</organism>
<evidence type="ECO:0000256" key="6">
    <source>
        <dbReference type="SAM" id="SignalP"/>
    </source>
</evidence>
<dbReference type="PANTHER" id="PTHR34997">
    <property type="entry name" value="AM15"/>
    <property type="match status" value="1"/>
</dbReference>
<dbReference type="AlphaFoldDB" id="A0A9P8YJ18"/>
<feature type="signal peptide" evidence="6">
    <location>
        <begin position="1"/>
        <end position="23"/>
    </location>
</feature>
<evidence type="ECO:0000256" key="1">
    <source>
        <dbReference type="ARBA" id="ARBA00022669"/>
    </source>
</evidence>
<dbReference type="GO" id="GO:0008061">
    <property type="term" value="F:chitin binding"/>
    <property type="evidence" value="ECO:0007669"/>
    <property type="project" value="UniProtKB-KW"/>
</dbReference>
<feature type="domain" description="LysM" evidence="7">
    <location>
        <begin position="254"/>
        <end position="300"/>
    </location>
</feature>
<gene>
    <name evidence="8" type="ORF">B0I36DRAFT_371337</name>
</gene>
<evidence type="ECO:0000313" key="8">
    <source>
        <dbReference type="EMBL" id="KAH7040897.1"/>
    </source>
</evidence>
<feature type="domain" description="LysM" evidence="7">
    <location>
        <begin position="515"/>
        <end position="564"/>
    </location>
</feature>
<dbReference type="RefSeq" id="XP_046018952.1">
    <property type="nucleotide sequence ID" value="XM_046160004.1"/>
</dbReference>
<protein>
    <recommendedName>
        <fullName evidence="7">LysM domain-containing protein</fullName>
    </recommendedName>
</protein>
<reference evidence="8" key="1">
    <citation type="journal article" date="2021" name="Nat. Commun.">
        <title>Genetic determinants of endophytism in the Arabidopsis root mycobiome.</title>
        <authorList>
            <person name="Mesny F."/>
            <person name="Miyauchi S."/>
            <person name="Thiergart T."/>
            <person name="Pickel B."/>
            <person name="Atanasova L."/>
            <person name="Karlsson M."/>
            <person name="Huettel B."/>
            <person name="Barry K.W."/>
            <person name="Haridas S."/>
            <person name="Chen C."/>
            <person name="Bauer D."/>
            <person name="Andreopoulos W."/>
            <person name="Pangilinan J."/>
            <person name="LaButti K."/>
            <person name="Riley R."/>
            <person name="Lipzen A."/>
            <person name="Clum A."/>
            <person name="Drula E."/>
            <person name="Henrissat B."/>
            <person name="Kohler A."/>
            <person name="Grigoriev I.V."/>
            <person name="Martin F.M."/>
            <person name="Hacquard S."/>
        </authorList>
    </citation>
    <scope>NUCLEOTIDE SEQUENCE</scope>
    <source>
        <strain evidence="8">MPI-CAGE-CH-0230</strain>
    </source>
</reference>
<feature type="region of interest" description="Disordered" evidence="5">
    <location>
        <begin position="573"/>
        <end position="613"/>
    </location>
</feature>
<dbReference type="PROSITE" id="PS51782">
    <property type="entry name" value="LYSM"/>
    <property type="match status" value="6"/>
</dbReference>
<evidence type="ECO:0000259" key="7">
    <source>
        <dbReference type="PROSITE" id="PS51782"/>
    </source>
</evidence>
<evidence type="ECO:0000256" key="5">
    <source>
        <dbReference type="SAM" id="MobiDB-lite"/>
    </source>
</evidence>
<feature type="domain" description="LysM" evidence="7">
    <location>
        <begin position="433"/>
        <end position="480"/>
    </location>
</feature>
<dbReference type="SMART" id="SM00257">
    <property type="entry name" value="LysM"/>
    <property type="match status" value="2"/>
</dbReference>
<accession>A0A9P8YJ18</accession>
<feature type="compositionally biased region" description="Low complexity" evidence="5">
    <location>
        <begin position="582"/>
        <end position="610"/>
    </location>
</feature>
<dbReference type="SUPFAM" id="SSF54106">
    <property type="entry name" value="LysM domain"/>
    <property type="match status" value="1"/>
</dbReference>
<feature type="compositionally biased region" description="Low complexity" evidence="5">
    <location>
        <begin position="185"/>
        <end position="216"/>
    </location>
</feature>
<feature type="compositionally biased region" description="Low complexity" evidence="5">
    <location>
        <begin position="96"/>
        <end position="111"/>
    </location>
</feature>
<dbReference type="InterPro" id="IPR052210">
    <property type="entry name" value="LysM1-like"/>
</dbReference>
<dbReference type="CDD" id="cd00118">
    <property type="entry name" value="LysM"/>
    <property type="match status" value="2"/>
</dbReference>
<name>A0A9P8YJ18_9PEZI</name>
<evidence type="ECO:0000256" key="2">
    <source>
        <dbReference type="ARBA" id="ARBA00022729"/>
    </source>
</evidence>
<feature type="chain" id="PRO_5040307364" description="LysM domain-containing protein" evidence="6">
    <location>
        <begin position="24"/>
        <end position="632"/>
    </location>
</feature>
<feature type="domain" description="LysM" evidence="7">
    <location>
        <begin position="38"/>
        <end position="85"/>
    </location>
</feature>
<feature type="domain" description="LysM" evidence="7">
    <location>
        <begin position="131"/>
        <end position="178"/>
    </location>
</feature>
<dbReference type="Pfam" id="PF01476">
    <property type="entry name" value="LysM"/>
    <property type="match status" value="1"/>
</dbReference>
<feature type="compositionally biased region" description="Polar residues" evidence="5">
    <location>
        <begin position="228"/>
        <end position="251"/>
    </location>
</feature>
<dbReference type="GeneID" id="70189550"/>
<proteinExistence type="inferred from homology"/>
<dbReference type="InterPro" id="IPR036779">
    <property type="entry name" value="LysM_dom_sf"/>
</dbReference>
<dbReference type="OrthoDB" id="2281372at2759"/>
<keyword evidence="3" id="KW-0843">Virulence</keyword>
<sequence>MARTMLSTAAVVFALMQSRLALAQGIKTLPNIAANCNKWHIAVSGEGCYSAYSAAGITAQQFFAWNPDVPTTCASNYLPDYSYCVGIDPSISITKSSTTSKSSSTAPSTQQPSPPSGGIKTLPNVAANCNKWHIAVSGEGCYSAYSAAGITAQQFFAWNPDVPTTCASNFLPDYAYCVGVDPTLPTTRPSTTSKSSTSSSTASKSSTKPPTPTSNTDPYTIAHPVTSWKITSTSAETSFPPSRTQTGQPGNCNDWHLVSGGETCQSIRNRYRMDMDDLLDWNPSLMDDCSGLQLGWWVCIHLQPQKQASIVFNNPETPVVIPTGSSSYTDTVTSQLPDFTPVPSHGPMPSDCVSWHFAKAGDRCDNVLAKNPLMSRSQFFQWNPVLNGNCDGLWTGVYYCVWAGSLGDALPAPPTVSTRPGNTPGDSTANCVAWYQATNGDDCKLITDMFGRFSQTDFVSWNPSVDSTCSGIRDDTYYCVGVPGTPTTRTSAGPSPTAPPVEAPTQSGLAADCSDLWLVSSLDSCESIARSKGIALSDFYKWNPSVAGTGSTCAGLKAGYNVCVMVKGGSGLPPSATGIGRPTTTTASGTTSASSAGPSTSSAPSSTPTALRKSEVQDGVFASFDCEDIQVQ</sequence>
<feature type="domain" description="LysM" evidence="7">
    <location>
        <begin position="354"/>
        <end position="401"/>
    </location>
</feature>
<evidence type="ECO:0000313" key="9">
    <source>
        <dbReference type="Proteomes" id="UP000756346"/>
    </source>
</evidence>
<evidence type="ECO:0000256" key="4">
    <source>
        <dbReference type="ARBA" id="ARBA00044955"/>
    </source>
</evidence>
<feature type="region of interest" description="Disordered" evidence="5">
    <location>
        <begin position="96"/>
        <end position="120"/>
    </location>
</feature>
<dbReference type="EMBL" id="JAGTJQ010000001">
    <property type="protein sequence ID" value="KAH7040897.1"/>
    <property type="molecule type" value="Genomic_DNA"/>
</dbReference>
<dbReference type="InterPro" id="IPR018392">
    <property type="entry name" value="LysM"/>
</dbReference>
<feature type="region of interest" description="Disordered" evidence="5">
    <location>
        <begin position="185"/>
        <end position="253"/>
    </location>
</feature>
<dbReference type="Proteomes" id="UP000756346">
    <property type="component" value="Unassembled WGS sequence"/>
</dbReference>
<dbReference type="Gene3D" id="3.10.350.10">
    <property type="entry name" value="LysM domain"/>
    <property type="match status" value="6"/>
</dbReference>
<keyword evidence="1" id="KW-0147">Chitin-binding</keyword>
<evidence type="ECO:0000256" key="3">
    <source>
        <dbReference type="ARBA" id="ARBA00023026"/>
    </source>
</evidence>
<comment type="similarity">
    <text evidence="4">Belongs to the secreted LysM effector family.</text>
</comment>